<dbReference type="Proteomes" id="UP000823674">
    <property type="component" value="Chromosome A07"/>
</dbReference>
<evidence type="ECO:0000256" key="6">
    <source>
        <dbReference type="ARBA" id="ARBA00022786"/>
    </source>
</evidence>
<evidence type="ECO:0000313" key="10">
    <source>
        <dbReference type="Proteomes" id="UP000823674"/>
    </source>
</evidence>
<reference evidence="9 10" key="1">
    <citation type="submission" date="2021-03" db="EMBL/GenBank/DDBJ databases">
        <authorList>
            <person name="King G.J."/>
            <person name="Bancroft I."/>
            <person name="Baten A."/>
            <person name="Bloomfield J."/>
            <person name="Borpatragohain P."/>
            <person name="He Z."/>
            <person name="Irish N."/>
            <person name="Irwin J."/>
            <person name="Liu K."/>
            <person name="Mauleon R.P."/>
            <person name="Moore J."/>
            <person name="Morris R."/>
            <person name="Ostergaard L."/>
            <person name="Wang B."/>
            <person name="Wells R."/>
        </authorList>
    </citation>
    <scope>NUCLEOTIDE SEQUENCE [LARGE SCALE GENOMIC DNA]</scope>
    <source>
        <strain evidence="9">R-o-18</strain>
        <tissue evidence="9">Leaf</tissue>
    </source>
</reference>
<dbReference type="InterPro" id="IPR003613">
    <property type="entry name" value="Ubox_domain"/>
</dbReference>
<evidence type="ECO:0000256" key="3">
    <source>
        <dbReference type="ARBA" id="ARBA00004906"/>
    </source>
</evidence>
<comment type="caution">
    <text evidence="9">The sequence shown here is derived from an EMBL/GenBank/DDBJ whole genome shotgun (WGS) entry which is preliminary data.</text>
</comment>
<dbReference type="InterPro" id="IPR014729">
    <property type="entry name" value="Rossmann-like_a/b/a_fold"/>
</dbReference>
<gene>
    <name evidence="9" type="primary">A07p031720.1_BraROA</name>
    <name evidence="9" type="ORF">IGI04_027688</name>
</gene>
<name>A0ABQ7KZS7_BRACM</name>
<keyword evidence="6" id="KW-0833">Ubl conjugation pathway</keyword>
<evidence type="ECO:0000313" key="9">
    <source>
        <dbReference type="EMBL" id="KAG5379846.1"/>
    </source>
</evidence>
<dbReference type="Pfam" id="PF04564">
    <property type="entry name" value="U-box"/>
    <property type="match status" value="1"/>
</dbReference>
<dbReference type="EMBL" id="JADBGQ010000009">
    <property type="protein sequence ID" value="KAG5379846.1"/>
    <property type="molecule type" value="Genomic_DNA"/>
</dbReference>
<sequence length="544" mass="62329">MAGSTRDGGSDDGESMKISNIKVVKDEKIYVAVTKRDLESKSSLVWAIQNTGGREFCIVYVHQPVHISIPGARFHEHKLRRYRKKKKRALNNLDKYLHICRQMQVSAETIYIEMDSIEEGILQLISQHGIKKLVMGAAADRHYSMKMRDLQSKKAIYIRREAPDTCHIWFPCNGYLIFTREARRREILYLEGTSSSYLSQSKITKGTERVPSSSMAKDDVGNQVALIEAERAKRETLFEASKREEAEKSATDAIKRAKDSENRYLNELKRRKETEKALKEAKEQLEKMRSESESRIAESSMVIRELQGDHCVLMEVLRRLGDEREELKIKLSKLSKLRSKREGEEVSPSRDPELPQYFLCPITQDVMEDPQVAADGFTYEGEAIRCWLDSGHETSPMTNKRLIHTSLVPNLSLRSAIQEWLQDSSSWIIEPDPLFVKDLIKRGLNSLIVLSLAVFELGMLYTQMRYEICVQGELLQRSTVKGIVQMISDSRAKKFIMGAAAYKHYSTKMEKLRSRKAILVSQYASAACHTQFICKGHPIHTREA</sequence>
<dbReference type="EC" id="2.3.2.27" evidence="4"/>
<comment type="pathway">
    <text evidence="3">Protein modification; protein ubiquitination.</text>
</comment>
<dbReference type="CDD" id="cd16655">
    <property type="entry name" value="RING-Ubox_WDSUB1-like"/>
    <property type="match status" value="1"/>
</dbReference>
<dbReference type="PANTHER" id="PTHR45647:SF152">
    <property type="entry name" value="U-BOX DOMAIN-CONTAINING PROTEIN"/>
    <property type="match status" value="1"/>
</dbReference>
<dbReference type="InterPro" id="IPR013083">
    <property type="entry name" value="Znf_RING/FYVE/PHD"/>
</dbReference>
<organism evidence="9 10">
    <name type="scientific">Brassica rapa subsp. trilocularis</name>
    <dbReference type="NCBI Taxonomy" id="1813537"/>
    <lineage>
        <taxon>Eukaryota</taxon>
        <taxon>Viridiplantae</taxon>
        <taxon>Streptophyta</taxon>
        <taxon>Embryophyta</taxon>
        <taxon>Tracheophyta</taxon>
        <taxon>Spermatophyta</taxon>
        <taxon>Magnoliopsida</taxon>
        <taxon>eudicotyledons</taxon>
        <taxon>Gunneridae</taxon>
        <taxon>Pentapetalae</taxon>
        <taxon>rosids</taxon>
        <taxon>malvids</taxon>
        <taxon>Brassicales</taxon>
        <taxon>Brassicaceae</taxon>
        <taxon>Brassiceae</taxon>
        <taxon>Brassica</taxon>
    </lineage>
</organism>
<evidence type="ECO:0000259" key="8">
    <source>
        <dbReference type="PROSITE" id="PS51698"/>
    </source>
</evidence>
<dbReference type="PROSITE" id="PS51698">
    <property type="entry name" value="U_BOX"/>
    <property type="match status" value="1"/>
</dbReference>
<feature type="domain" description="U-box" evidence="8">
    <location>
        <begin position="353"/>
        <end position="427"/>
    </location>
</feature>
<protein>
    <recommendedName>
        <fullName evidence="4">RING-type E3 ubiquitin transferase</fullName>
        <ecNumber evidence="4">2.3.2.27</ecNumber>
    </recommendedName>
</protein>
<dbReference type="SMART" id="SM00504">
    <property type="entry name" value="Ubox"/>
    <property type="match status" value="1"/>
</dbReference>
<dbReference type="PANTHER" id="PTHR45647">
    <property type="entry name" value="OS02G0152300 PROTEIN"/>
    <property type="match status" value="1"/>
</dbReference>
<evidence type="ECO:0000256" key="4">
    <source>
        <dbReference type="ARBA" id="ARBA00012483"/>
    </source>
</evidence>
<dbReference type="SUPFAM" id="SSF57850">
    <property type="entry name" value="RING/U-box"/>
    <property type="match status" value="1"/>
</dbReference>
<dbReference type="InterPro" id="IPR051348">
    <property type="entry name" value="U-box_ubiquitin_ligases"/>
</dbReference>
<comment type="catalytic activity">
    <reaction evidence="1">
        <text>S-ubiquitinyl-[E2 ubiquitin-conjugating enzyme]-L-cysteine + [acceptor protein]-L-lysine = [E2 ubiquitin-conjugating enzyme]-L-cysteine + N(6)-ubiquitinyl-[acceptor protein]-L-lysine.</text>
        <dbReference type="EC" id="2.3.2.27"/>
    </reaction>
</comment>
<feature type="coiled-coil region" evidence="7">
    <location>
        <begin position="243"/>
        <end position="337"/>
    </location>
</feature>
<keyword evidence="7" id="KW-0175">Coiled coil</keyword>
<dbReference type="Gene3D" id="3.40.50.620">
    <property type="entry name" value="HUPs"/>
    <property type="match status" value="1"/>
</dbReference>
<proteinExistence type="predicted"/>
<keyword evidence="5" id="KW-0808">Transferase</keyword>
<comment type="function">
    <text evidence="2">Functions as an E3 ubiquitin ligase.</text>
</comment>
<evidence type="ECO:0000256" key="5">
    <source>
        <dbReference type="ARBA" id="ARBA00022679"/>
    </source>
</evidence>
<dbReference type="Gene3D" id="3.30.40.10">
    <property type="entry name" value="Zinc/RING finger domain, C3HC4 (zinc finger)"/>
    <property type="match status" value="1"/>
</dbReference>
<evidence type="ECO:0000256" key="1">
    <source>
        <dbReference type="ARBA" id="ARBA00000900"/>
    </source>
</evidence>
<feature type="coiled-coil region" evidence="7">
    <location>
        <begin position="72"/>
        <end position="99"/>
    </location>
</feature>
<dbReference type="CDD" id="cd01989">
    <property type="entry name" value="USP_STK_Ubox_N"/>
    <property type="match status" value="1"/>
</dbReference>
<evidence type="ECO:0000256" key="7">
    <source>
        <dbReference type="SAM" id="Coils"/>
    </source>
</evidence>
<evidence type="ECO:0000256" key="2">
    <source>
        <dbReference type="ARBA" id="ARBA00003861"/>
    </source>
</evidence>
<accession>A0ABQ7KZS7</accession>
<keyword evidence="10" id="KW-1185">Reference proteome</keyword>